<evidence type="ECO:0000313" key="12">
    <source>
        <dbReference type="Proteomes" id="UP001327459"/>
    </source>
</evidence>
<dbReference type="EC" id="2.3.1.47" evidence="9"/>
<dbReference type="InterPro" id="IPR015422">
    <property type="entry name" value="PyrdxlP-dep_Trfase_small"/>
</dbReference>
<feature type="binding site" evidence="9">
    <location>
        <begin position="135"/>
        <end position="136"/>
    </location>
    <ligand>
        <name>pyridoxal 5'-phosphate</name>
        <dbReference type="ChEBI" id="CHEBI:597326"/>
    </ligand>
</feature>
<dbReference type="NCBIfam" id="TIGR00858">
    <property type="entry name" value="bioF"/>
    <property type="match status" value="1"/>
</dbReference>
<keyword evidence="12" id="KW-1185">Reference proteome</keyword>
<protein>
    <recommendedName>
        <fullName evidence="9">8-amino-7-oxononanoate synthase</fullName>
        <shortName evidence="9">AONS</shortName>
        <ecNumber evidence="9">2.3.1.47</ecNumber>
    </recommendedName>
    <alternativeName>
        <fullName evidence="9">7-keto-8-amino-pelargonic acid synthase</fullName>
        <shortName evidence="9">7-KAP synthase</shortName>
        <shortName evidence="9">KAPA synthase</shortName>
    </alternativeName>
    <alternativeName>
        <fullName evidence="9">8-amino-7-ketopelargonate synthase</fullName>
    </alternativeName>
</protein>
<dbReference type="InterPro" id="IPR004839">
    <property type="entry name" value="Aminotransferase_I/II_large"/>
</dbReference>
<name>A0ABZ0YZY3_9GAMM</name>
<comment type="pathway">
    <text evidence="2 9">Cofactor biosynthesis; biotin biosynthesis.</text>
</comment>
<evidence type="ECO:0000256" key="5">
    <source>
        <dbReference type="ARBA" id="ARBA00022679"/>
    </source>
</evidence>
<comment type="subunit">
    <text evidence="4 9">Homodimer.</text>
</comment>
<feature type="binding site" evidence="9">
    <location>
        <position position="48"/>
    </location>
    <ligand>
        <name>substrate</name>
    </ligand>
</feature>
<feature type="binding site" evidence="9">
    <location>
        <position position="160"/>
    </location>
    <ligand>
        <name>substrate</name>
    </ligand>
</feature>
<keyword evidence="6 9" id="KW-0093">Biotin biosynthesis</keyword>
<feature type="binding site" evidence="9">
    <location>
        <position position="262"/>
    </location>
    <ligand>
        <name>pyridoxal 5'-phosphate</name>
        <dbReference type="ChEBI" id="CHEBI:597326"/>
    </ligand>
</feature>
<dbReference type="InterPro" id="IPR015424">
    <property type="entry name" value="PyrdxlP-dep_Trfase"/>
</dbReference>
<dbReference type="InterPro" id="IPR050087">
    <property type="entry name" value="AON_synthase_class-II"/>
</dbReference>
<proteinExistence type="inferred from homology"/>
<dbReference type="InterPro" id="IPR001917">
    <property type="entry name" value="Aminotrans_II_pyridoxalP_BS"/>
</dbReference>
<comment type="cofactor">
    <cofactor evidence="1 9">
        <name>pyridoxal 5'-phosphate</name>
        <dbReference type="ChEBI" id="CHEBI:597326"/>
    </cofactor>
</comment>
<evidence type="ECO:0000256" key="2">
    <source>
        <dbReference type="ARBA" id="ARBA00004746"/>
    </source>
</evidence>
<dbReference type="Proteomes" id="UP001327459">
    <property type="component" value="Chromosome"/>
</dbReference>
<organism evidence="11 12">
    <name type="scientific">Guyparkeria halophila</name>
    <dbReference type="NCBI Taxonomy" id="47960"/>
    <lineage>
        <taxon>Bacteria</taxon>
        <taxon>Pseudomonadati</taxon>
        <taxon>Pseudomonadota</taxon>
        <taxon>Gammaproteobacteria</taxon>
        <taxon>Chromatiales</taxon>
        <taxon>Thioalkalibacteraceae</taxon>
        <taxon>Guyparkeria</taxon>
    </lineage>
</organism>
<comment type="catalytic activity">
    <reaction evidence="8 9">
        <text>6-carboxyhexanoyl-[ACP] + L-alanine + H(+) = (8S)-8-amino-7-oxononanoate + holo-[ACP] + CO2</text>
        <dbReference type="Rhea" id="RHEA:42288"/>
        <dbReference type="Rhea" id="RHEA-COMP:9685"/>
        <dbReference type="Rhea" id="RHEA-COMP:9955"/>
        <dbReference type="ChEBI" id="CHEBI:15378"/>
        <dbReference type="ChEBI" id="CHEBI:16526"/>
        <dbReference type="ChEBI" id="CHEBI:57972"/>
        <dbReference type="ChEBI" id="CHEBI:64479"/>
        <dbReference type="ChEBI" id="CHEBI:78846"/>
        <dbReference type="ChEBI" id="CHEBI:149468"/>
        <dbReference type="EC" id="2.3.1.47"/>
    </reaction>
</comment>
<feature type="binding site" evidence="9">
    <location>
        <position position="233"/>
    </location>
    <ligand>
        <name>pyridoxal 5'-phosphate</name>
        <dbReference type="ChEBI" id="CHEBI:597326"/>
    </ligand>
</feature>
<comment type="function">
    <text evidence="9">Catalyzes the decarboxylative condensation of pimeloyl-[acyl-carrier protein] and L-alanine to produce 8-amino-7-oxononanoate (AON), [acyl-carrier protein], and carbon dioxide.</text>
</comment>
<dbReference type="Pfam" id="PF00155">
    <property type="entry name" value="Aminotran_1_2"/>
    <property type="match status" value="1"/>
</dbReference>
<dbReference type="PROSITE" id="PS00599">
    <property type="entry name" value="AA_TRANSFER_CLASS_2"/>
    <property type="match status" value="1"/>
</dbReference>
<dbReference type="InterPro" id="IPR022834">
    <property type="entry name" value="AONS_Proteobacteria"/>
</dbReference>
<dbReference type="PANTHER" id="PTHR13693:SF100">
    <property type="entry name" value="8-AMINO-7-OXONONANOATE SYNTHASE"/>
    <property type="match status" value="1"/>
</dbReference>
<comment type="similarity">
    <text evidence="3 9">Belongs to the class-II pyridoxal-phosphate-dependent aminotransferase family. BioF subfamily.</text>
</comment>
<evidence type="ECO:0000256" key="6">
    <source>
        <dbReference type="ARBA" id="ARBA00022756"/>
    </source>
</evidence>
<dbReference type="CDD" id="cd06454">
    <property type="entry name" value="KBL_like"/>
    <property type="match status" value="1"/>
</dbReference>
<dbReference type="InterPro" id="IPR015421">
    <property type="entry name" value="PyrdxlP-dep_Trfase_major"/>
</dbReference>
<evidence type="ECO:0000256" key="7">
    <source>
        <dbReference type="ARBA" id="ARBA00022898"/>
    </source>
</evidence>
<dbReference type="GO" id="GO:0008710">
    <property type="term" value="F:8-amino-7-oxononanoate synthase activity"/>
    <property type="evidence" value="ECO:0007669"/>
    <property type="project" value="UniProtKB-EC"/>
</dbReference>
<keyword evidence="11" id="KW-0012">Acyltransferase</keyword>
<sequence>MLTGRRMRASLGVRPADGRRMDYGEGDAITKHDWTQWLDERAAAGLTRRLRVAGSPQGARMRIDGREYLAFCSNDYLGLANDPRLAMAMREGIDRYGVGAGSAHLINGHFESHQRLEDELASWLDVDAARLFSTGYMANLGVVGALMGRGDTVIADRLNHASLIDAVQLSGARLSRYRHNDLADLEARLERARGERMILTDGVFSMDGDIVPLAELVELAERFDAWLVVDEAHAFGVLGDQGRGSFEAAGLVPGERVLRVGTLGKAFGTAGAFVAGAAEPLAVLLQRARTYLFTTAQPPAVAEASRAALAIVRDEGFRRDRLADLVSAFRAGVAGIEGLEPMPSSTPIQPLTVGEADRALVMAERLDAAGLLVPAIRPPTVPVGGSRLRVTLSAAHDRDDLEELLSALRECTSIP</sequence>
<feature type="binding site" evidence="9">
    <location>
        <position position="205"/>
    </location>
    <ligand>
        <name>pyridoxal 5'-phosphate</name>
        <dbReference type="ChEBI" id="CHEBI:597326"/>
    </ligand>
</feature>
<dbReference type="RefSeq" id="WP_322521751.1">
    <property type="nucleotide sequence ID" value="NZ_CP140153.1"/>
</dbReference>
<dbReference type="SUPFAM" id="SSF53383">
    <property type="entry name" value="PLP-dependent transferases"/>
    <property type="match status" value="1"/>
</dbReference>
<dbReference type="Gene3D" id="3.90.1150.10">
    <property type="entry name" value="Aspartate Aminotransferase, domain 1"/>
    <property type="match status" value="1"/>
</dbReference>
<dbReference type="EMBL" id="CP140153">
    <property type="protein sequence ID" value="WQH16762.1"/>
    <property type="molecule type" value="Genomic_DNA"/>
</dbReference>
<evidence type="ECO:0000256" key="3">
    <source>
        <dbReference type="ARBA" id="ARBA00010008"/>
    </source>
</evidence>
<evidence type="ECO:0000259" key="10">
    <source>
        <dbReference type="Pfam" id="PF00155"/>
    </source>
</evidence>
<keyword evidence="7 9" id="KW-0663">Pyridoxal phosphate</keyword>
<dbReference type="InterPro" id="IPR004723">
    <property type="entry name" value="AONS_Archaea/Proteobacteria"/>
</dbReference>
<reference evidence="11 12" key="1">
    <citation type="submission" date="2023-11" db="EMBL/GenBank/DDBJ databases">
        <title>MicrobeMod: A computational toolkit for identifying prokaryotic methylation and restriction-modification with nanopore sequencing.</title>
        <authorList>
            <person name="Crits-Christoph A."/>
            <person name="Kang S.C."/>
            <person name="Lee H."/>
            <person name="Ostrov N."/>
        </authorList>
    </citation>
    <scope>NUCLEOTIDE SEQUENCE [LARGE SCALE GENOMIC DNA]</scope>
    <source>
        <strain evidence="11 12">ATCC 49870</strain>
    </source>
</reference>
<feature type="domain" description="Aminotransferase class I/classII large" evidence="10">
    <location>
        <begin position="68"/>
        <end position="408"/>
    </location>
</feature>
<dbReference type="Gene3D" id="3.40.640.10">
    <property type="entry name" value="Type I PLP-dependent aspartate aminotransferase-like (Major domain)"/>
    <property type="match status" value="1"/>
</dbReference>
<evidence type="ECO:0000256" key="1">
    <source>
        <dbReference type="ARBA" id="ARBA00001933"/>
    </source>
</evidence>
<feature type="binding site" evidence="9">
    <location>
        <position position="380"/>
    </location>
    <ligand>
        <name>substrate</name>
    </ligand>
</feature>
<feature type="modified residue" description="N6-(pyridoxal phosphate)lysine" evidence="9">
    <location>
        <position position="265"/>
    </location>
</feature>
<keyword evidence="5 9" id="KW-0808">Transferase</keyword>
<accession>A0ABZ0YZY3</accession>
<dbReference type="HAMAP" id="MF_01693">
    <property type="entry name" value="BioF_aminotrans_2"/>
    <property type="match status" value="1"/>
</dbReference>
<dbReference type="PANTHER" id="PTHR13693">
    <property type="entry name" value="CLASS II AMINOTRANSFERASE/8-AMINO-7-OXONONANOATE SYNTHASE"/>
    <property type="match status" value="1"/>
</dbReference>
<evidence type="ECO:0000256" key="8">
    <source>
        <dbReference type="ARBA" id="ARBA00047715"/>
    </source>
</evidence>
<gene>
    <name evidence="9 11" type="primary">bioF</name>
    <name evidence="11" type="ORF">SR882_02340</name>
</gene>
<evidence type="ECO:0000256" key="9">
    <source>
        <dbReference type="HAMAP-Rule" id="MF_01693"/>
    </source>
</evidence>
<evidence type="ECO:0000256" key="4">
    <source>
        <dbReference type="ARBA" id="ARBA00011738"/>
    </source>
</evidence>
<evidence type="ECO:0000313" key="11">
    <source>
        <dbReference type="EMBL" id="WQH16762.1"/>
    </source>
</evidence>